<organism evidence="10 11">
    <name type="scientific">Spirochaeta isovalerica</name>
    <dbReference type="NCBI Taxonomy" id="150"/>
    <lineage>
        <taxon>Bacteria</taxon>
        <taxon>Pseudomonadati</taxon>
        <taxon>Spirochaetota</taxon>
        <taxon>Spirochaetia</taxon>
        <taxon>Spirochaetales</taxon>
        <taxon>Spirochaetaceae</taxon>
        <taxon>Spirochaeta</taxon>
    </lineage>
</organism>
<evidence type="ECO:0000256" key="3">
    <source>
        <dbReference type="ARBA" id="ARBA00022448"/>
    </source>
</evidence>
<comment type="subcellular location">
    <subcellularLocation>
        <location evidence="1">Cell membrane</location>
        <topology evidence="1">Multi-pass membrane protein</topology>
    </subcellularLocation>
</comment>
<comment type="caution">
    <text evidence="10">The sequence shown here is derived from an EMBL/GenBank/DDBJ whole genome shotgun (WGS) entry which is preliminary data.</text>
</comment>
<keyword evidence="6 8" id="KW-1133">Transmembrane helix</keyword>
<name>A0A841R6N8_9SPIO</name>
<feature type="transmembrane region" description="Helical" evidence="8">
    <location>
        <begin position="222"/>
        <end position="242"/>
    </location>
</feature>
<evidence type="ECO:0000313" key="11">
    <source>
        <dbReference type="Proteomes" id="UP000587760"/>
    </source>
</evidence>
<dbReference type="GO" id="GO:0015105">
    <property type="term" value="F:arsenite transmembrane transporter activity"/>
    <property type="evidence" value="ECO:0007669"/>
    <property type="project" value="InterPro"/>
</dbReference>
<feature type="transmembrane region" description="Helical" evidence="8">
    <location>
        <begin position="359"/>
        <end position="383"/>
    </location>
</feature>
<reference evidence="10 11" key="1">
    <citation type="submission" date="2020-08" db="EMBL/GenBank/DDBJ databases">
        <title>Genomic Encyclopedia of Type Strains, Phase IV (KMG-IV): sequencing the most valuable type-strain genomes for metagenomic binning, comparative biology and taxonomic classification.</title>
        <authorList>
            <person name="Goeker M."/>
        </authorList>
    </citation>
    <scope>NUCLEOTIDE SEQUENCE [LARGE SCALE GENOMIC DNA]</scope>
    <source>
        <strain evidence="10 11">DSM 2461</strain>
    </source>
</reference>
<dbReference type="InterPro" id="IPR004680">
    <property type="entry name" value="Cit_transptr-like_dom"/>
</dbReference>
<feature type="transmembrane region" description="Helical" evidence="8">
    <location>
        <begin position="6"/>
        <end position="23"/>
    </location>
</feature>
<dbReference type="Pfam" id="PF03600">
    <property type="entry name" value="CitMHS"/>
    <property type="match status" value="1"/>
</dbReference>
<evidence type="ECO:0000256" key="6">
    <source>
        <dbReference type="ARBA" id="ARBA00022989"/>
    </source>
</evidence>
<dbReference type="PANTHER" id="PTHR43568">
    <property type="entry name" value="P PROTEIN"/>
    <property type="match status" value="1"/>
</dbReference>
<dbReference type="PANTHER" id="PTHR43568:SF1">
    <property type="entry name" value="P PROTEIN"/>
    <property type="match status" value="1"/>
</dbReference>
<keyword evidence="11" id="KW-1185">Reference proteome</keyword>
<dbReference type="InterPro" id="IPR051475">
    <property type="entry name" value="Diverse_Ion_Transporter"/>
</dbReference>
<feature type="transmembrane region" description="Helical" evidence="8">
    <location>
        <begin position="55"/>
        <end position="79"/>
    </location>
</feature>
<protein>
    <submittedName>
        <fullName evidence="10">Na+/H+ antiporter NhaD/arsenite permease-like protein</fullName>
    </submittedName>
</protein>
<evidence type="ECO:0000256" key="2">
    <source>
        <dbReference type="ARBA" id="ARBA00009843"/>
    </source>
</evidence>
<keyword evidence="4" id="KW-1003">Cell membrane</keyword>
<dbReference type="Proteomes" id="UP000587760">
    <property type="component" value="Unassembled WGS sequence"/>
</dbReference>
<keyword evidence="3" id="KW-0813">Transport</keyword>
<proteinExistence type="inferred from homology"/>
<feature type="transmembrane region" description="Helical" evidence="8">
    <location>
        <begin position="30"/>
        <end position="49"/>
    </location>
</feature>
<dbReference type="PRINTS" id="PR00758">
    <property type="entry name" value="ARSENICPUMP"/>
</dbReference>
<sequence length="425" mass="45908">MFHLVIGVVFFVLLFVLISLEVVNKTILAILGAVLFIATGIINEHAAYAEIDWNVIFLLIGMMVIVGITKGSGLFQYIAIKSAKIVNGDPVKILILFSLITALLSALLDNVTTVLILTPVIILISVEMGLSPVPYIISSTLASNIGGMATLIGDPPNIMIGSAARLGFHDFLINLGPLVLILLVVHSLTIYLLFSNKLNVSMERRARIMEFDENASISDKALLIKSLAVMALVLIMFLLHGVTGLEPSTIALGGAALLMLLVGGEEVEEFFHEVEWSTIFFFIGLFIMVGGLVELGVINYLAVKYLQLTKGNVLLTAESIIWVSGFLSAFLDNIPYVATMIPLVENLGEHIGQIAVQPVWWSLAIGACLGGNGTLIGASANVVSAGISSRSGYKISFMDFTRYGMISMISTLLVSSFYVYLRYLI</sequence>
<evidence type="ECO:0000256" key="1">
    <source>
        <dbReference type="ARBA" id="ARBA00004651"/>
    </source>
</evidence>
<evidence type="ECO:0000256" key="5">
    <source>
        <dbReference type="ARBA" id="ARBA00022692"/>
    </source>
</evidence>
<dbReference type="GO" id="GO:0005886">
    <property type="term" value="C:plasma membrane"/>
    <property type="evidence" value="ECO:0007669"/>
    <property type="project" value="UniProtKB-SubCell"/>
</dbReference>
<dbReference type="EMBL" id="JACHGJ010000001">
    <property type="protein sequence ID" value="MBB6478438.1"/>
    <property type="molecule type" value="Genomic_DNA"/>
</dbReference>
<feature type="transmembrane region" description="Helical" evidence="8">
    <location>
        <begin position="279"/>
        <end position="301"/>
    </location>
</feature>
<dbReference type="AlphaFoldDB" id="A0A841R6N8"/>
<keyword evidence="7 8" id="KW-0472">Membrane</keyword>
<feature type="transmembrane region" description="Helical" evidence="8">
    <location>
        <begin position="403"/>
        <end position="421"/>
    </location>
</feature>
<dbReference type="RefSeq" id="WP_184742278.1">
    <property type="nucleotide sequence ID" value="NZ_JACHGJ010000001.1"/>
</dbReference>
<evidence type="ECO:0000256" key="8">
    <source>
        <dbReference type="SAM" id="Phobius"/>
    </source>
</evidence>
<keyword evidence="5 8" id="KW-0812">Transmembrane</keyword>
<dbReference type="InterPro" id="IPR000802">
    <property type="entry name" value="Arsenical_pump_ArsB"/>
</dbReference>
<accession>A0A841R6N8</accession>
<evidence type="ECO:0000259" key="9">
    <source>
        <dbReference type="Pfam" id="PF03600"/>
    </source>
</evidence>
<evidence type="ECO:0000256" key="7">
    <source>
        <dbReference type="ARBA" id="ARBA00023136"/>
    </source>
</evidence>
<gene>
    <name evidence="10" type="ORF">HNR50_000071</name>
</gene>
<feature type="transmembrane region" description="Helical" evidence="8">
    <location>
        <begin position="171"/>
        <end position="194"/>
    </location>
</feature>
<evidence type="ECO:0000256" key="4">
    <source>
        <dbReference type="ARBA" id="ARBA00022475"/>
    </source>
</evidence>
<comment type="similarity">
    <text evidence="2">Belongs to the CitM (TC 2.A.11) transporter family.</text>
</comment>
<feature type="transmembrane region" description="Helical" evidence="8">
    <location>
        <begin position="91"/>
        <end position="108"/>
    </location>
</feature>
<dbReference type="CDD" id="cd01116">
    <property type="entry name" value="P_permease"/>
    <property type="match status" value="1"/>
</dbReference>
<evidence type="ECO:0000313" key="10">
    <source>
        <dbReference type="EMBL" id="MBB6478438.1"/>
    </source>
</evidence>
<feature type="domain" description="Citrate transporter-like" evidence="9">
    <location>
        <begin position="15"/>
        <end position="366"/>
    </location>
</feature>